<reference evidence="2 3" key="1">
    <citation type="submission" date="2018-12" db="EMBL/GenBank/DDBJ databases">
        <authorList>
            <person name="Feng G."/>
            <person name="Zhu H."/>
        </authorList>
    </citation>
    <scope>NUCLEOTIDE SEQUENCE [LARGE SCALE GENOMIC DNA]</scope>
    <source>
        <strain evidence="2 3">KCTC 12533</strain>
    </source>
</reference>
<dbReference type="OrthoDB" id="1492079at2"/>
<dbReference type="AlphaFoldDB" id="A0A3R9PFL7"/>
<dbReference type="EMBL" id="RWIT01000001">
    <property type="protein sequence ID" value="RSK51025.1"/>
    <property type="molecule type" value="Genomic_DNA"/>
</dbReference>
<dbReference type="RefSeq" id="WP_125417502.1">
    <property type="nucleotide sequence ID" value="NZ_RWIT01000001.1"/>
</dbReference>
<evidence type="ECO:0000256" key="1">
    <source>
        <dbReference type="SAM" id="MobiDB-lite"/>
    </source>
</evidence>
<feature type="region of interest" description="Disordered" evidence="1">
    <location>
        <begin position="172"/>
        <end position="192"/>
    </location>
</feature>
<sequence length="192" mass="20987">MNAKAVALFSKIQLVGAINPAAWDALIPHSHFVFTDAHVNLLAADLVRQISTQLADTGLRERTFGVSQQMARSAASALAASWEPGDELCPPWRWPFPHPHGLEWLGQLDQVLKPQPDPWKTLPAAEQVQLAYQLTQVASLTSEAGFSQELLHLAAGVAAAASRTMLDEFERCGTKPRPKFPKKAPNQIPQLV</sequence>
<accession>A0A3R9PFL7</accession>
<comment type="caution">
    <text evidence="2">The sequence shown here is derived from an EMBL/GenBank/DDBJ whole genome shotgun (WGS) entry which is preliminary data.</text>
</comment>
<gene>
    <name evidence="2" type="ORF">EI291_01525</name>
</gene>
<protein>
    <submittedName>
        <fullName evidence="2">Uncharacterized protein</fullName>
    </submittedName>
</protein>
<evidence type="ECO:0000313" key="3">
    <source>
        <dbReference type="Proteomes" id="UP000273500"/>
    </source>
</evidence>
<proteinExistence type="predicted"/>
<name>A0A3R9PFL7_9BACT</name>
<organism evidence="2 3">
    <name type="scientific">Hymenobacter rigui</name>
    <dbReference type="NCBI Taxonomy" id="334424"/>
    <lineage>
        <taxon>Bacteria</taxon>
        <taxon>Pseudomonadati</taxon>
        <taxon>Bacteroidota</taxon>
        <taxon>Cytophagia</taxon>
        <taxon>Cytophagales</taxon>
        <taxon>Hymenobacteraceae</taxon>
        <taxon>Hymenobacter</taxon>
    </lineage>
</organism>
<keyword evidence="3" id="KW-1185">Reference proteome</keyword>
<evidence type="ECO:0000313" key="2">
    <source>
        <dbReference type="EMBL" id="RSK51025.1"/>
    </source>
</evidence>
<dbReference type="Proteomes" id="UP000273500">
    <property type="component" value="Unassembled WGS sequence"/>
</dbReference>